<organism evidence="2 3">
    <name type="scientific">Diploscapter pachys</name>
    <dbReference type="NCBI Taxonomy" id="2018661"/>
    <lineage>
        <taxon>Eukaryota</taxon>
        <taxon>Metazoa</taxon>
        <taxon>Ecdysozoa</taxon>
        <taxon>Nematoda</taxon>
        <taxon>Chromadorea</taxon>
        <taxon>Rhabditida</taxon>
        <taxon>Rhabditina</taxon>
        <taxon>Rhabditomorpha</taxon>
        <taxon>Rhabditoidea</taxon>
        <taxon>Rhabditidae</taxon>
        <taxon>Diploscapter</taxon>
    </lineage>
</organism>
<feature type="repeat" description="Filamin" evidence="1">
    <location>
        <begin position="20"/>
        <end position="55"/>
    </location>
</feature>
<dbReference type="Gene3D" id="2.60.40.10">
    <property type="entry name" value="Immunoglobulins"/>
    <property type="match status" value="1"/>
</dbReference>
<dbReference type="PROSITE" id="PS50194">
    <property type="entry name" value="FILAMIN_REPEAT"/>
    <property type="match status" value="1"/>
</dbReference>
<name>A0A2A2KBE4_9BILA</name>
<dbReference type="OrthoDB" id="5334309at2759"/>
<evidence type="ECO:0000256" key="1">
    <source>
        <dbReference type="PROSITE-ProRule" id="PRU00087"/>
    </source>
</evidence>
<reference evidence="2 3" key="1">
    <citation type="journal article" date="2017" name="Curr. Biol.">
        <title>Genome architecture and evolution of a unichromosomal asexual nematode.</title>
        <authorList>
            <person name="Fradin H."/>
            <person name="Zegar C."/>
            <person name="Gutwein M."/>
            <person name="Lucas J."/>
            <person name="Kovtun M."/>
            <person name="Corcoran D."/>
            <person name="Baugh L.R."/>
            <person name="Kiontke K."/>
            <person name="Gunsalus K."/>
            <person name="Fitch D.H."/>
            <person name="Piano F."/>
        </authorList>
    </citation>
    <scope>NUCLEOTIDE SEQUENCE [LARGE SCALE GENOMIC DNA]</scope>
    <source>
        <strain evidence="2">PF1309</strain>
    </source>
</reference>
<dbReference type="Pfam" id="PF00630">
    <property type="entry name" value="Filamin"/>
    <property type="match status" value="1"/>
</dbReference>
<dbReference type="Proteomes" id="UP000218231">
    <property type="component" value="Unassembled WGS sequence"/>
</dbReference>
<dbReference type="EMBL" id="LIAE01009116">
    <property type="protein sequence ID" value="PAV71208.1"/>
    <property type="molecule type" value="Genomic_DNA"/>
</dbReference>
<dbReference type="AlphaFoldDB" id="A0A2A2KBE4"/>
<dbReference type="InterPro" id="IPR013783">
    <property type="entry name" value="Ig-like_fold"/>
</dbReference>
<keyword evidence="3" id="KW-1185">Reference proteome</keyword>
<sequence length="103" mass="11645">MVVKLNNEVETIDIVSIEKDESYALRFVPKCAGNYYIRVTLDGAPMRDSPFRIRVGGVDGCGDSTAVNSSEGSTQEDSHWTGRYYTIDTFLFTQFNHDSMYFP</sequence>
<dbReference type="InterPro" id="IPR017868">
    <property type="entry name" value="Filamin/ABP280_repeat-like"/>
</dbReference>
<dbReference type="InterPro" id="IPR014756">
    <property type="entry name" value="Ig_E-set"/>
</dbReference>
<comment type="caution">
    <text evidence="2">The sequence shown here is derived from an EMBL/GenBank/DDBJ whole genome shotgun (WGS) entry which is preliminary data.</text>
</comment>
<gene>
    <name evidence="2" type="ORF">WR25_15459</name>
</gene>
<dbReference type="SUPFAM" id="SSF81296">
    <property type="entry name" value="E set domains"/>
    <property type="match status" value="1"/>
</dbReference>
<protein>
    <submittedName>
        <fullName evidence="2">Uncharacterized protein</fullName>
    </submittedName>
</protein>
<evidence type="ECO:0000313" key="2">
    <source>
        <dbReference type="EMBL" id="PAV71208.1"/>
    </source>
</evidence>
<accession>A0A2A2KBE4</accession>
<proteinExistence type="predicted"/>
<evidence type="ECO:0000313" key="3">
    <source>
        <dbReference type="Proteomes" id="UP000218231"/>
    </source>
</evidence>
<dbReference type="STRING" id="2018661.A0A2A2KBE4"/>